<reference evidence="11 12" key="1">
    <citation type="journal article" date="2024" name="BMC Genomics">
        <title>De novo assembly and annotation of Popillia japonica's genome with initial clues to its potential as an invasive pest.</title>
        <authorList>
            <person name="Cucini C."/>
            <person name="Boschi S."/>
            <person name="Funari R."/>
            <person name="Cardaioli E."/>
            <person name="Iannotti N."/>
            <person name="Marturano G."/>
            <person name="Paoli F."/>
            <person name="Bruttini M."/>
            <person name="Carapelli A."/>
            <person name="Frati F."/>
            <person name="Nardi F."/>
        </authorList>
    </citation>
    <scope>NUCLEOTIDE SEQUENCE [LARGE SCALE GENOMIC DNA]</scope>
    <source>
        <strain evidence="11">DMR45628</strain>
    </source>
</reference>
<dbReference type="Proteomes" id="UP001458880">
    <property type="component" value="Unassembled WGS sequence"/>
</dbReference>
<dbReference type="InterPro" id="IPR050549">
    <property type="entry name" value="MFS_Trehalose_Transporter"/>
</dbReference>
<feature type="transmembrane region" description="Helical" evidence="9">
    <location>
        <begin position="386"/>
        <end position="407"/>
    </location>
</feature>
<feature type="transmembrane region" description="Helical" evidence="9">
    <location>
        <begin position="281"/>
        <end position="306"/>
    </location>
</feature>
<evidence type="ECO:0000313" key="12">
    <source>
        <dbReference type="Proteomes" id="UP001458880"/>
    </source>
</evidence>
<dbReference type="PROSITE" id="PS00216">
    <property type="entry name" value="SUGAR_TRANSPORT_1"/>
    <property type="match status" value="1"/>
</dbReference>
<keyword evidence="6" id="KW-0325">Glycoprotein</keyword>
<dbReference type="InterPro" id="IPR005828">
    <property type="entry name" value="MFS_sugar_transport-like"/>
</dbReference>
<keyword evidence="5 9" id="KW-0472">Membrane</keyword>
<evidence type="ECO:0000259" key="10">
    <source>
        <dbReference type="PROSITE" id="PS50850"/>
    </source>
</evidence>
<accession>A0AAW1JZ78</accession>
<keyword evidence="12" id="KW-1185">Reference proteome</keyword>
<evidence type="ECO:0000256" key="4">
    <source>
        <dbReference type="ARBA" id="ARBA00022989"/>
    </source>
</evidence>
<dbReference type="InterPro" id="IPR036259">
    <property type="entry name" value="MFS_trans_sf"/>
</dbReference>
<feature type="transmembrane region" description="Helical" evidence="9">
    <location>
        <begin position="318"/>
        <end position="338"/>
    </location>
</feature>
<dbReference type="PROSITE" id="PS00217">
    <property type="entry name" value="SUGAR_TRANSPORT_2"/>
    <property type="match status" value="1"/>
</dbReference>
<dbReference type="AlphaFoldDB" id="A0AAW1JZ78"/>
<feature type="transmembrane region" description="Helical" evidence="9">
    <location>
        <begin position="202"/>
        <end position="219"/>
    </location>
</feature>
<dbReference type="Pfam" id="PF00083">
    <property type="entry name" value="Sugar_tr"/>
    <property type="match status" value="1"/>
</dbReference>
<evidence type="ECO:0000256" key="8">
    <source>
        <dbReference type="RuleBase" id="RU003346"/>
    </source>
</evidence>
<feature type="transmembrane region" description="Helical" evidence="9">
    <location>
        <begin position="452"/>
        <end position="472"/>
    </location>
</feature>
<feature type="transmembrane region" description="Helical" evidence="9">
    <location>
        <begin position="45"/>
        <end position="67"/>
    </location>
</feature>
<evidence type="ECO:0000256" key="7">
    <source>
        <dbReference type="ARBA" id="ARBA00024348"/>
    </source>
</evidence>
<evidence type="ECO:0000256" key="6">
    <source>
        <dbReference type="ARBA" id="ARBA00023180"/>
    </source>
</evidence>
<sequence length="489" mass="53689">MDSDRELLIGNPTDTQNEAINRNYDSVNDTEELSVENRANKLPQYVATISATLSALSAGVVLGWTSPISDDIKSGKYNHIAVNENEIGWIGSFTTLGALTFGLITGKICDVIGRKSTLILLIIPFGLGWILILWANNLTMLYFGRCITGIAAGACSIAAPLYINEIAQKEIRGALGSYFQLMVTVGILYAYCFGKFLTIDNYTVMCSLVPAAFVCIFIFQPETPLYYLKTNQYDKAVAALKHLRGNNYNVQAEIQALDNSLTATDSSISDIFNRRTVKPMAIVLALMFFQQFGGVNAIIFYTSHIFDEAHVYVLDAKTASIVVAVMQVIATFISSLIVDKAGRKVLLIGSTLVMSISCLLLGLFFSLKYRTAIDSNTMNSLGFLPVLSLCLYIIAFSLGLGPIPWIIPSEIFNSDIKGIATSFVGSFNWFLAFVITKFYLDVETVIGQDTSFYIFAVMCSDVIGCLFSYFILPETKGKTSEEIQNALNT</sequence>
<feature type="transmembrane region" description="Helical" evidence="9">
    <location>
        <begin position="175"/>
        <end position="196"/>
    </location>
</feature>
<dbReference type="PANTHER" id="PTHR48021:SF1">
    <property type="entry name" value="GH07001P-RELATED"/>
    <property type="match status" value="1"/>
</dbReference>
<feature type="transmembrane region" description="Helical" evidence="9">
    <location>
        <begin position="142"/>
        <end position="163"/>
    </location>
</feature>
<dbReference type="GO" id="GO:0051119">
    <property type="term" value="F:sugar transmembrane transporter activity"/>
    <property type="evidence" value="ECO:0007669"/>
    <property type="project" value="InterPro"/>
</dbReference>
<keyword evidence="11" id="KW-0762">Sugar transport</keyword>
<evidence type="ECO:0000256" key="9">
    <source>
        <dbReference type="SAM" id="Phobius"/>
    </source>
</evidence>
<dbReference type="InterPro" id="IPR003663">
    <property type="entry name" value="Sugar/inositol_transpt"/>
</dbReference>
<keyword evidence="8" id="KW-0813">Transport</keyword>
<dbReference type="PROSITE" id="PS50850">
    <property type="entry name" value="MFS"/>
    <property type="match status" value="1"/>
</dbReference>
<dbReference type="InterPro" id="IPR005829">
    <property type="entry name" value="Sugar_transporter_CS"/>
</dbReference>
<evidence type="ECO:0000256" key="2">
    <source>
        <dbReference type="ARBA" id="ARBA00022475"/>
    </source>
</evidence>
<evidence type="ECO:0000256" key="5">
    <source>
        <dbReference type="ARBA" id="ARBA00023136"/>
    </source>
</evidence>
<dbReference type="PRINTS" id="PR00171">
    <property type="entry name" value="SUGRTRNSPORT"/>
</dbReference>
<dbReference type="Gene3D" id="1.20.1250.20">
    <property type="entry name" value="MFS general substrate transporter like domains"/>
    <property type="match status" value="1"/>
</dbReference>
<dbReference type="InterPro" id="IPR020846">
    <property type="entry name" value="MFS_dom"/>
</dbReference>
<dbReference type="InterPro" id="IPR044775">
    <property type="entry name" value="MFS_ERD6/Tret1-like"/>
</dbReference>
<name>A0AAW1JZ78_POPJA</name>
<evidence type="ECO:0000256" key="1">
    <source>
        <dbReference type="ARBA" id="ARBA00004651"/>
    </source>
</evidence>
<comment type="similarity">
    <text evidence="7">Belongs to the major facilitator superfamily. Sugar transporter (TC 2.A.1.1) family. Trehalose transporter subfamily.</text>
</comment>
<dbReference type="CDD" id="cd17358">
    <property type="entry name" value="MFS_GLUT6_8_Class3_like"/>
    <property type="match status" value="1"/>
</dbReference>
<keyword evidence="2" id="KW-1003">Cell membrane</keyword>
<proteinExistence type="inferred from homology"/>
<dbReference type="SUPFAM" id="SSF103473">
    <property type="entry name" value="MFS general substrate transporter"/>
    <property type="match status" value="1"/>
</dbReference>
<feature type="transmembrane region" description="Helical" evidence="9">
    <location>
        <begin position="118"/>
        <end position="136"/>
    </location>
</feature>
<comment type="subcellular location">
    <subcellularLocation>
        <location evidence="1">Cell membrane</location>
        <topology evidence="1">Multi-pass membrane protein</topology>
    </subcellularLocation>
</comment>
<keyword evidence="4 9" id="KW-1133">Transmembrane helix</keyword>
<evidence type="ECO:0000313" key="11">
    <source>
        <dbReference type="EMBL" id="KAK9709598.1"/>
    </source>
</evidence>
<gene>
    <name evidence="11" type="ORF">QE152_g26544</name>
</gene>
<feature type="transmembrane region" description="Helical" evidence="9">
    <location>
        <begin position="87"/>
        <end position="106"/>
    </location>
</feature>
<feature type="transmembrane region" description="Helical" evidence="9">
    <location>
        <begin position="419"/>
        <end position="440"/>
    </location>
</feature>
<dbReference type="FunFam" id="1.20.1250.20:FF:000055">
    <property type="entry name" value="Facilitated trehalose transporter Tret1-2 homolog"/>
    <property type="match status" value="1"/>
</dbReference>
<comment type="caution">
    <text evidence="11">The sequence shown here is derived from an EMBL/GenBank/DDBJ whole genome shotgun (WGS) entry which is preliminary data.</text>
</comment>
<feature type="transmembrane region" description="Helical" evidence="9">
    <location>
        <begin position="345"/>
        <end position="366"/>
    </location>
</feature>
<dbReference type="EMBL" id="JASPKY010000306">
    <property type="protein sequence ID" value="KAK9709598.1"/>
    <property type="molecule type" value="Genomic_DNA"/>
</dbReference>
<dbReference type="GO" id="GO:0005886">
    <property type="term" value="C:plasma membrane"/>
    <property type="evidence" value="ECO:0007669"/>
    <property type="project" value="UniProtKB-SubCell"/>
</dbReference>
<dbReference type="NCBIfam" id="TIGR00879">
    <property type="entry name" value="SP"/>
    <property type="match status" value="1"/>
</dbReference>
<organism evidence="11 12">
    <name type="scientific">Popillia japonica</name>
    <name type="common">Japanese beetle</name>
    <dbReference type="NCBI Taxonomy" id="7064"/>
    <lineage>
        <taxon>Eukaryota</taxon>
        <taxon>Metazoa</taxon>
        <taxon>Ecdysozoa</taxon>
        <taxon>Arthropoda</taxon>
        <taxon>Hexapoda</taxon>
        <taxon>Insecta</taxon>
        <taxon>Pterygota</taxon>
        <taxon>Neoptera</taxon>
        <taxon>Endopterygota</taxon>
        <taxon>Coleoptera</taxon>
        <taxon>Polyphaga</taxon>
        <taxon>Scarabaeiformia</taxon>
        <taxon>Scarabaeidae</taxon>
        <taxon>Rutelinae</taxon>
        <taxon>Popillia</taxon>
    </lineage>
</organism>
<dbReference type="PANTHER" id="PTHR48021">
    <property type="match status" value="1"/>
</dbReference>
<keyword evidence="3 9" id="KW-0812">Transmembrane</keyword>
<feature type="domain" description="Major facilitator superfamily (MFS) profile" evidence="10">
    <location>
        <begin position="43"/>
        <end position="476"/>
    </location>
</feature>
<protein>
    <submittedName>
        <fullName evidence="11">Sugar transporter</fullName>
    </submittedName>
</protein>
<evidence type="ECO:0000256" key="3">
    <source>
        <dbReference type="ARBA" id="ARBA00022692"/>
    </source>
</evidence>